<feature type="compositionally biased region" description="Polar residues" evidence="16">
    <location>
        <begin position="378"/>
        <end position="387"/>
    </location>
</feature>
<dbReference type="PROSITE" id="PS00107">
    <property type="entry name" value="PROTEIN_KINASE_ATP"/>
    <property type="match status" value="1"/>
</dbReference>
<dbReference type="Pfam" id="PF18409">
    <property type="entry name" value="Plk4_PB2"/>
    <property type="match status" value="1"/>
</dbReference>
<evidence type="ECO:0000256" key="12">
    <source>
        <dbReference type="ARBA" id="ARBA00030332"/>
    </source>
</evidence>
<accession>A0A0V0JAJ2</accession>
<evidence type="ECO:0000256" key="13">
    <source>
        <dbReference type="ARBA" id="ARBA00047802"/>
    </source>
</evidence>
<dbReference type="SUPFAM" id="SSF56112">
    <property type="entry name" value="Protein kinase-like (PK-like)"/>
    <property type="match status" value="1"/>
</dbReference>
<feature type="region of interest" description="Disordered" evidence="16">
    <location>
        <begin position="467"/>
        <end position="491"/>
    </location>
</feature>
<evidence type="ECO:0000313" key="21">
    <source>
        <dbReference type="EMBL" id="JAP62285.1"/>
    </source>
</evidence>
<evidence type="ECO:0000256" key="2">
    <source>
        <dbReference type="ARBA" id="ARBA00012424"/>
    </source>
</evidence>
<evidence type="ECO:0000256" key="8">
    <source>
        <dbReference type="ARBA" id="ARBA00022777"/>
    </source>
</evidence>
<proteinExistence type="predicted"/>
<feature type="region of interest" description="Disordered" evidence="16">
    <location>
        <begin position="564"/>
        <end position="588"/>
    </location>
</feature>
<evidence type="ECO:0000256" key="14">
    <source>
        <dbReference type="ARBA" id="ARBA00048347"/>
    </source>
</evidence>
<evidence type="ECO:0000256" key="9">
    <source>
        <dbReference type="ARBA" id="ARBA00022840"/>
    </source>
</evidence>
<evidence type="ECO:0000256" key="4">
    <source>
        <dbReference type="ARBA" id="ARBA00022490"/>
    </source>
</evidence>
<evidence type="ECO:0000256" key="6">
    <source>
        <dbReference type="ARBA" id="ARBA00022679"/>
    </source>
</evidence>
<dbReference type="GO" id="GO:0005814">
    <property type="term" value="C:centriole"/>
    <property type="evidence" value="ECO:0007669"/>
    <property type="project" value="UniProtKB-SubCell"/>
</dbReference>
<dbReference type="InterPro" id="IPR036947">
    <property type="entry name" value="POLO_box_dom_sf"/>
</dbReference>
<evidence type="ECO:0000256" key="7">
    <source>
        <dbReference type="ARBA" id="ARBA00022741"/>
    </source>
</evidence>
<keyword evidence="5" id="KW-0723">Serine/threonine-protein kinase</keyword>
<reference evidence="21" key="1">
    <citation type="submission" date="2016-01" db="EMBL/GenBank/DDBJ databases">
        <title>Reference transcriptome for the parasite Schistocephalus solidus: insights into the molecular evolution of parasitism.</title>
        <authorList>
            <person name="Hebert F.O."/>
            <person name="Grambauer S."/>
            <person name="Barber I."/>
            <person name="Landry C.R."/>
            <person name="Aubin-Horth N."/>
        </authorList>
    </citation>
    <scope>NUCLEOTIDE SEQUENCE</scope>
</reference>
<feature type="region of interest" description="Disordered" evidence="16">
    <location>
        <begin position="342"/>
        <end position="414"/>
    </location>
</feature>
<dbReference type="InterPro" id="IPR047108">
    <property type="entry name" value="Plk4-like_POLO_box_2_sf"/>
</dbReference>
<name>A0A0V0JAJ2_SCHSO</name>
<dbReference type="InterPro" id="IPR033699">
    <property type="entry name" value="POLO_box_Plk4_1"/>
</dbReference>
<dbReference type="AlphaFoldDB" id="A0A0V0JAJ2"/>
<feature type="region of interest" description="Disordered" evidence="16">
    <location>
        <begin position="440"/>
        <end position="459"/>
    </location>
</feature>
<evidence type="ECO:0000256" key="5">
    <source>
        <dbReference type="ARBA" id="ARBA00022527"/>
    </source>
</evidence>
<dbReference type="GO" id="GO:0005634">
    <property type="term" value="C:nucleus"/>
    <property type="evidence" value="ECO:0007669"/>
    <property type="project" value="TreeGrafter"/>
</dbReference>
<protein>
    <recommendedName>
        <fullName evidence="3">Serine/threonine-protein kinase PLK4</fullName>
        <ecNumber evidence="2">2.7.11.21</ecNumber>
    </recommendedName>
    <alternativeName>
        <fullName evidence="12">Polo-like kinase 4</fullName>
    </alternativeName>
</protein>
<dbReference type="Gene3D" id="3.30.1120.120">
    <property type="match status" value="1"/>
</dbReference>
<feature type="domain" description="Protein kinase" evidence="17">
    <location>
        <begin position="15"/>
        <end position="266"/>
    </location>
</feature>
<evidence type="ECO:0000259" key="19">
    <source>
        <dbReference type="PROSITE" id="PS51984"/>
    </source>
</evidence>
<keyword evidence="7 15" id="KW-0547">Nucleotide-binding</keyword>
<feature type="compositionally biased region" description="Polar residues" evidence="16">
    <location>
        <begin position="268"/>
        <end position="305"/>
    </location>
</feature>
<keyword evidence="10" id="KW-0832">Ubl conjugation</keyword>
<evidence type="ECO:0000256" key="15">
    <source>
        <dbReference type="PROSITE-ProRule" id="PRU10141"/>
    </source>
</evidence>
<feature type="domain" description="POLO box" evidence="18">
    <location>
        <begin position="835"/>
        <end position="925"/>
    </location>
</feature>
<feature type="compositionally biased region" description="Polar residues" evidence="16">
    <location>
        <begin position="472"/>
        <end position="485"/>
    </location>
</feature>
<dbReference type="InterPro" id="IPR046437">
    <property type="entry name" value="Ser_Thr-PK_POLO_box_1_sf"/>
</dbReference>
<evidence type="ECO:0000256" key="16">
    <source>
        <dbReference type="SAM" id="MobiDB-lite"/>
    </source>
</evidence>
<gene>
    <name evidence="21" type="ORF">TR153166</name>
</gene>
<feature type="compositionally biased region" description="Low complexity" evidence="16">
    <location>
        <begin position="402"/>
        <end position="414"/>
    </location>
</feature>
<dbReference type="FunFam" id="3.30.200.20:FF:000042">
    <property type="entry name" value="Aurora kinase A"/>
    <property type="match status" value="1"/>
</dbReference>
<dbReference type="PANTHER" id="PTHR24345:SF91">
    <property type="entry name" value="SERINE_THREONINE-PROTEIN KINASE PLK4"/>
    <property type="match status" value="1"/>
</dbReference>
<sequence length="928" mass="102287">MFMEFQYPEQSIYDFQVFELLGRGGFAQVYRAKSVITGQEVAIKMIDKKYMHQYGLAHRVRREVEIHSRLKHPAVLELYTCFEDSNYVYLVLEVCHNGELQAYIRQNGPVSEDVARHYMKQIISGLLYLHSHNILHRDLTLANILLTKDMKVKIADFGLATKIEPGEEHTTMCGTPNYISPEVASRGQQILETDVWSLGCMLYTLVVGRPPFDTREVRSTLNRVLAVDYELPSRLSPDVTDLISGLLRRLPQDRIKLNAMLKHPFMTKSSANRQKVENSGDSGIDSMTRTPIGFRTSSTSLSDSNRPILPQRPGSTAQVSAGSCDAPTRVPTEAFRDLQMRRSASMSESFEQRSRPSLAANCLPPMAPFQPSERQRSFESTSGQSAMPSFRSDLSPRPIDYSTPSSRASWRPSSSLQKINNLSSNNLSGISNASVSAATATAPANPAYRSSSGSRTRYQTSTPVAATPIGRASSTSGINTANGTGSRRPLTPLDARRLRPMRTFTRMAIINILADESVCLEFFDSEKRSCGEPQQQQRQDRFSTRLVIEVMGISRDGRKIVIYQPNGGKGVRPAPEEPPVSGSNTSAVPTGSPVPAFPGDTFCVFPLDRLPENYWKKYQFVTKFVNMARAHTPKVTLYTSTAKCILMEKVEPQADFEVEFFADGSRVHILGGESSGKLQLTQPLASEDGGSGKTSTITLDADCPLDKLSLHVQEMLKYARQCHARCLQLEASLTKSFQQFDSKDDTDCSPFPVIIGRRSSHRAMPSLTRVPPQLPSDRLPVCLLALLANCSVPPPAAPLLPPAPRTSPPPSHPGSPVCRAASEARQPRPPVSVAAVSSSQPVFVPNVGWASQPSSEELKIQFNDGACLTLQYSTATVHTIKFTNPPGDSHQVAPVEQSFSPSMALPKEVRQRLESVPIVVKHLRAIQR</sequence>
<dbReference type="InterPro" id="IPR008266">
    <property type="entry name" value="Tyr_kinase_AS"/>
</dbReference>
<evidence type="ECO:0000259" key="18">
    <source>
        <dbReference type="PROSITE" id="PS50078"/>
    </source>
</evidence>
<evidence type="ECO:0000256" key="11">
    <source>
        <dbReference type="ARBA" id="ARBA00023212"/>
    </source>
</evidence>
<feature type="region of interest" description="Disordered" evidence="16">
    <location>
        <begin position="799"/>
        <end position="832"/>
    </location>
</feature>
<dbReference type="InterPro" id="IPR017441">
    <property type="entry name" value="Protein_kinase_ATP_BS"/>
</dbReference>
<dbReference type="EMBL" id="GEEE01000940">
    <property type="protein sequence ID" value="JAP62285.1"/>
    <property type="molecule type" value="Transcribed_RNA"/>
</dbReference>
<keyword evidence="11" id="KW-0206">Cytoskeleton</keyword>
<dbReference type="Gene3D" id="1.10.510.10">
    <property type="entry name" value="Transferase(Phosphotransferase) domain 1"/>
    <property type="match status" value="1"/>
</dbReference>
<dbReference type="Gene3D" id="3.30.1120.30">
    <property type="entry name" value="POLO box domain"/>
    <property type="match status" value="1"/>
</dbReference>
<dbReference type="FunFam" id="1.10.510.10:FF:000576">
    <property type="entry name" value="Serine/threonine-protein kinase PLK4"/>
    <property type="match status" value="1"/>
</dbReference>
<comment type="catalytic activity">
    <reaction evidence="14">
        <text>L-seryl-[protein] + ATP = O-phospho-L-seryl-[protein] + ADP + H(+)</text>
        <dbReference type="Rhea" id="RHEA:17989"/>
        <dbReference type="Rhea" id="RHEA-COMP:9863"/>
        <dbReference type="Rhea" id="RHEA-COMP:11604"/>
        <dbReference type="ChEBI" id="CHEBI:15378"/>
        <dbReference type="ChEBI" id="CHEBI:29999"/>
        <dbReference type="ChEBI" id="CHEBI:30616"/>
        <dbReference type="ChEBI" id="CHEBI:83421"/>
        <dbReference type="ChEBI" id="CHEBI:456216"/>
        <dbReference type="EC" id="2.7.11.21"/>
    </reaction>
</comment>
<comment type="catalytic activity">
    <reaction evidence="13">
        <text>L-threonyl-[protein] + ATP = O-phospho-L-threonyl-[protein] + ADP + H(+)</text>
        <dbReference type="Rhea" id="RHEA:46608"/>
        <dbReference type="Rhea" id="RHEA-COMP:11060"/>
        <dbReference type="Rhea" id="RHEA-COMP:11605"/>
        <dbReference type="ChEBI" id="CHEBI:15378"/>
        <dbReference type="ChEBI" id="CHEBI:30013"/>
        <dbReference type="ChEBI" id="CHEBI:30616"/>
        <dbReference type="ChEBI" id="CHEBI:61977"/>
        <dbReference type="ChEBI" id="CHEBI:456216"/>
        <dbReference type="EC" id="2.7.11.21"/>
    </reaction>
</comment>
<dbReference type="PANTHER" id="PTHR24345">
    <property type="entry name" value="SERINE/THREONINE-PROTEIN KINASE PLK"/>
    <property type="match status" value="1"/>
</dbReference>
<dbReference type="InterPro" id="IPR000959">
    <property type="entry name" value="POLO_box_dom"/>
</dbReference>
<dbReference type="Pfam" id="PF00069">
    <property type="entry name" value="Pkinase"/>
    <property type="match status" value="1"/>
</dbReference>
<evidence type="ECO:0000256" key="10">
    <source>
        <dbReference type="ARBA" id="ARBA00022843"/>
    </source>
</evidence>
<dbReference type="PROSITE" id="PS51985">
    <property type="entry name" value="CPB2"/>
    <property type="match status" value="1"/>
</dbReference>
<keyword evidence="4" id="KW-0963">Cytoplasm</keyword>
<dbReference type="SUPFAM" id="SSF82615">
    <property type="entry name" value="Polo-box domain"/>
    <property type="match status" value="1"/>
</dbReference>
<dbReference type="GO" id="GO:0004674">
    <property type="term" value="F:protein serine/threonine kinase activity"/>
    <property type="evidence" value="ECO:0007669"/>
    <property type="project" value="UniProtKB-KW"/>
</dbReference>
<dbReference type="EC" id="2.7.11.21" evidence="2"/>
<feature type="compositionally biased region" description="Polar residues" evidence="16">
    <location>
        <begin position="448"/>
        <end position="459"/>
    </location>
</feature>
<feature type="compositionally biased region" description="Pro residues" evidence="16">
    <location>
        <begin position="799"/>
        <end position="813"/>
    </location>
</feature>
<dbReference type="GO" id="GO:0005524">
    <property type="term" value="F:ATP binding"/>
    <property type="evidence" value="ECO:0007669"/>
    <property type="project" value="UniProtKB-UniRule"/>
</dbReference>
<dbReference type="PROSITE" id="PS50011">
    <property type="entry name" value="PROTEIN_KINASE_DOM"/>
    <property type="match status" value="1"/>
</dbReference>
<dbReference type="InterPro" id="IPR000719">
    <property type="entry name" value="Prot_kinase_dom"/>
</dbReference>
<dbReference type="EMBL" id="GEEE01012369">
    <property type="protein sequence ID" value="JAP50856.1"/>
    <property type="molecule type" value="Transcribed_RNA"/>
</dbReference>
<evidence type="ECO:0000256" key="3">
    <source>
        <dbReference type="ARBA" id="ARBA00020245"/>
    </source>
</evidence>
<feature type="domain" description="Cryptic POLO box 2 (CPB2)" evidence="20">
    <location>
        <begin position="632"/>
        <end position="765"/>
    </location>
</feature>
<feature type="domain" description="Cryptic POLO box 1 (CPB1)" evidence="19">
    <location>
        <begin position="485"/>
        <end position="631"/>
    </location>
</feature>
<evidence type="ECO:0000259" key="17">
    <source>
        <dbReference type="PROSITE" id="PS50011"/>
    </source>
</evidence>
<dbReference type="InterPro" id="IPR033698">
    <property type="entry name" value="POLO_box_Plk4_2"/>
</dbReference>
<dbReference type="Pfam" id="PF18190">
    <property type="entry name" value="Plk4_PB1"/>
    <property type="match status" value="1"/>
</dbReference>
<comment type="subcellular location">
    <subcellularLocation>
        <location evidence="1">Cytoplasm</location>
        <location evidence="1">Cytoskeleton</location>
        <location evidence="1">Microtubule organizing center</location>
        <location evidence="1">Centrosome</location>
        <location evidence="1">Centriole</location>
    </subcellularLocation>
</comment>
<evidence type="ECO:0000259" key="20">
    <source>
        <dbReference type="PROSITE" id="PS51985"/>
    </source>
</evidence>
<dbReference type="PROSITE" id="PS50078">
    <property type="entry name" value="POLO_BOX"/>
    <property type="match status" value="1"/>
</dbReference>
<keyword evidence="8" id="KW-0418">Kinase</keyword>
<keyword evidence="6" id="KW-0808">Transferase</keyword>
<organism evidence="21">
    <name type="scientific">Schistocephalus solidus</name>
    <name type="common">Tapeworm</name>
    <dbReference type="NCBI Taxonomy" id="70667"/>
    <lineage>
        <taxon>Eukaryota</taxon>
        <taxon>Metazoa</taxon>
        <taxon>Spiralia</taxon>
        <taxon>Lophotrochozoa</taxon>
        <taxon>Platyhelminthes</taxon>
        <taxon>Cestoda</taxon>
        <taxon>Eucestoda</taxon>
        <taxon>Diphyllobothriidea</taxon>
        <taxon>Diphyllobothriidae</taxon>
        <taxon>Schistocephalus</taxon>
    </lineage>
</organism>
<dbReference type="PROSITE" id="PS51984">
    <property type="entry name" value="CPB1"/>
    <property type="match status" value="1"/>
</dbReference>
<evidence type="ECO:0000256" key="1">
    <source>
        <dbReference type="ARBA" id="ARBA00004114"/>
    </source>
</evidence>
<dbReference type="InterPro" id="IPR011009">
    <property type="entry name" value="Kinase-like_dom_sf"/>
</dbReference>
<dbReference type="PROSITE" id="PS00109">
    <property type="entry name" value="PROTEIN_KINASE_TYR"/>
    <property type="match status" value="1"/>
</dbReference>
<feature type="binding site" evidence="15">
    <location>
        <position position="44"/>
    </location>
    <ligand>
        <name>ATP</name>
        <dbReference type="ChEBI" id="CHEBI:30616"/>
    </ligand>
</feature>
<feature type="region of interest" description="Disordered" evidence="16">
    <location>
        <begin position="268"/>
        <end position="329"/>
    </location>
</feature>
<dbReference type="Gene3D" id="3.30.1120.130">
    <property type="match status" value="1"/>
</dbReference>
<keyword evidence="9 15" id="KW-0067">ATP-binding</keyword>